<evidence type="ECO:0000313" key="1">
    <source>
        <dbReference type="EMBL" id="SMG58178.1"/>
    </source>
</evidence>
<organism evidence="1 2">
    <name type="scientific">Paenibacillus aquistagni</name>
    <dbReference type="NCBI Taxonomy" id="1852522"/>
    <lineage>
        <taxon>Bacteria</taxon>
        <taxon>Bacillati</taxon>
        <taxon>Bacillota</taxon>
        <taxon>Bacilli</taxon>
        <taxon>Bacillales</taxon>
        <taxon>Paenibacillaceae</taxon>
        <taxon>Paenibacillus</taxon>
    </lineage>
</organism>
<protein>
    <submittedName>
        <fullName evidence="1">Uncharacterized protein</fullName>
    </submittedName>
</protein>
<evidence type="ECO:0000313" key="2">
    <source>
        <dbReference type="Proteomes" id="UP000193834"/>
    </source>
</evidence>
<name>A0A1X7LWB2_9BACL</name>
<reference evidence="1 2" key="1">
    <citation type="submission" date="2017-04" db="EMBL/GenBank/DDBJ databases">
        <authorList>
            <person name="Afonso C.L."/>
            <person name="Miller P.J."/>
            <person name="Scott M.A."/>
            <person name="Spackman E."/>
            <person name="Goraichik I."/>
            <person name="Dimitrov K.M."/>
            <person name="Suarez D.L."/>
            <person name="Swayne D.E."/>
        </authorList>
    </citation>
    <scope>NUCLEOTIDE SEQUENCE [LARGE SCALE GENOMIC DNA]</scope>
    <source>
        <strain evidence="1 2">11</strain>
    </source>
</reference>
<keyword evidence="2" id="KW-1185">Reference proteome</keyword>
<proteinExistence type="predicted"/>
<dbReference type="Proteomes" id="UP000193834">
    <property type="component" value="Unassembled WGS sequence"/>
</dbReference>
<accession>A0A1X7LWB2</accession>
<dbReference type="EMBL" id="FXAZ01000009">
    <property type="protein sequence ID" value="SMG58178.1"/>
    <property type="molecule type" value="Genomic_DNA"/>
</dbReference>
<dbReference type="AlphaFoldDB" id="A0A1X7LWB2"/>
<sequence>MLTITNAKKSESSKANVVLFPKTYDYYQLELTRLLEAERYKDAVQLLSFLLQFEGEQREIREEWNSLYHWLLQAFPDLREVEATVTSTIHTEQDHKDDDEAELSESDLMRQQLAKKQMLDEEYIERLLQSLKEPPLDERKWMVLEQLALADSETLTDDLIHYLETEELHPLLRFGLLTTLVKRGAKGKVTYWHGAEQIVVQIEDTPLDYSTFPVSLRAPAELLYESMSVRDPSLTYFAQEIWQQFVKAIYGTTLYKQMRDEAEPSVAIWAAALHSLVSRLLQLDADDVFRIYGLSSEDRMDYERGILRISNAMIED</sequence>
<dbReference type="STRING" id="1852522.SAMN06295960_4629"/>
<gene>
    <name evidence="1" type="ORF">SAMN06295960_4629</name>
</gene>